<accession>G0QT17</accession>
<evidence type="ECO:0000256" key="1">
    <source>
        <dbReference type="ARBA" id="ARBA00022737"/>
    </source>
</evidence>
<dbReference type="GeneID" id="14907780"/>
<evidence type="ECO:0000313" key="5">
    <source>
        <dbReference type="Proteomes" id="UP000008983"/>
    </source>
</evidence>
<dbReference type="eggNOG" id="KOG2513">
    <property type="taxonomic scope" value="Eukaryota"/>
</dbReference>
<dbReference type="SMART" id="SM00248">
    <property type="entry name" value="ANK"/>
    <property type="match status" value="5"/>
</dbReference>
<keyword evidence="5" id="KW-1185">Reference proteome</keyword>
<dbReference type="Pfam" id="PF00023">
    <property type="entry name" value="Ank"/>
    <property type="match status" value="1"/>
</dbReference>
<sequence length="699" mass="83798">MTNNQNRNILHRACIKQNHKLINKLLDDFQEILRNTQIKLINNKQISLNSYINEQDRFQNTPLLMTCLYNYSNSLTERHLCIQILIQHGAKVNQRNKRTLWSALHWCAYYGDPLSVQLLIENGAFSCFPDWIGQFPIDLAALSVQNSSKVVEIITKEVIQKIQKVEGYIQSQKNNLLDLEFPLSDCFLENQEDYLLQNQRKYLLSPILKYRIIFWSAFFKLELNLIKKACSFSRSFIVVKMQNNQQMNSLHATVVGHLDNQNIEILDYFISLLMNQLKIKKTKNFQYANQQKRKFSYQNNDVLFLFKQEQKFYKKQFLDEIRQFDKWEQLMNSPQFNSIQDFLNLQKNNIYIFFFYFLFFRQDLYGNTPLHLSFINGNMKAVELLLTNGAFIEKENKEGWQARELIQFNEIDIEYEKKLIEIENRNNKRFQTMEYNLNKAFQKIKATKIGETSNILNSQLYNFGNQIYVPDYVIVFNTEAQNTSENPNQQEALINRINFQINLLKNSDFQVYLMESLYPNKLYVMLCMEQDKLRKACQENKMLMKKIDSYDYEVYNIDQKHKFEPFRSKQRQEIIEQSLQKIINLQDLKNQKLVYCYYKMHKYGGMAKIKDKWIENTKWYFPQPLNQMDDYLLEGKGQNFNSVTLLRQYFGEKIAFFLVGKVLQHAFWFFQQFQVQEYKFMALQQINLTIYLFHFGYSS</sequence>
<evidence type="ECO:0000256" key="2">
    <source>
        <dbReference type="ARBA" id="ARBA00023043"/>
    </source>
</evidence>
<dbReference type="Pfam" id="PF12796">
    <property type="entry name" value="Ank_2"/>
    <property type="match status" value="1"/>
</dbReference>
<dbReference type="PROSITE" id="PS50297">
    <property type="entry name" value="ANK_REP_REGION"/>
    <property type="match status" value="1"/>
</dbReference>
<reference evidence="4 5" key="1">
    <citation type="submission" date="2011-07" db="EMBL/GenBank/DDBJ databases">
        <authorList>
            <person name="Coyne R."/>
            <person name="Brami D."/>
            <person name="Johnson J."/>
            <person name="Hostetler J."/>
            <person name="Hannick L."/>
            <person name="Clark T."/>
            <person name="Cassidy-Hanley D."/>
            <person name="Inman J."/>
        </authorList>
    </citation>
    <scope>NUCLEOTIDE SEQUENCE [LARGE SCALE GENOMIC DNA]</scope>
    <source>
        <strain evidence="4 5">G5</strain>
    </source>
</reference>
<dbReference type="InterPro" id="IPR002110">
    <property type="entry name" value="Ankyrin_rpt"/>
</dbReference>
<feature type="repeat" description="ANK" evidence="3">
    <location>
        <begin position="365"/>
        <end position="397"/>
    </location>
</feature>
<dbReference type="STRING" id="857967.G0QT17"/>
<dbReference type="RefSeq" id="XP_004035120.1">
    <property type="nucleotide sequence ID" value="XM_004035072.1"/>
</dbReference>
<dbReference type="InterPro" id="IPR036770">
    <property type="entry name" value="Ankyrin_rpt-contain_sf"/>
</dbReference>
<organism evidence="4 5">
    <name type="scientific">Ichthyophthirius multifiliis</name>
    <name type="common">White spot disease agent</name>
    <name type="synonym">Ich</name>
    <dbReference type="NCBI Taxonomy" id="5932"/>
    <lineage>
        <taxon>Eukaryota</taxon>
        <taxon>Sar</taxon>
        <taxon>Alveolata</taxon>
        <taxon>Ciliophora</taxon>
        <taxon>Intramacronucleata</taxon>
        <taxon>Oligohymenophorea</taxon>
        <taxon>Hymenostomatida</taxon>
        <taxon>Ophryoglenina</taxon>
        <taxon>Ichthyophthirius</taxon>
    </lineage>
</organism>
<dbReference type="SUPFAM" id="SSF48403">
    <property type="entry name" value="Ankyrin repeat"/>
    <property type="match status" value="1"/>
</dbReference>
<protein>
    <submittedName>
        <fullName evidence="4">Uncharacterized protein</fullName>
    </submittedName>
</protein>
<dbReference type="Gene3D" id="1.25.40.20">
    <property type="entry name" value="Ankyrin repeat-containing domain"/>
    <property type="match status" value="2"/>
</dbReference>
<proteinExistence type="predicted"/>
<dbReference type="PANTHER" id="PTHR24171">
    <property type="entry name" value="ANKYRIN REPEAT DOMAIN-CONTAINING PROTEIN 39-RELATED"/>
    <property type="match status" value="1"/>
</dbReference>
<evidence type="ECO:0000256" key="3">
    <source>
        <dbReference type="PROSITE-ProRule" id="PRU00023"/>
    </source>
</evidence>
<evidence type="ECO:0000313" key="4">
    <source>
        <dbReference type="EMBL" id="EGR31634.1"/>
    </source>
</evidence>
<gene>
    <name evidence="4" type="ORF">IMG5_105460</name>
</gene>
<dbReference type="AlphaFoldDB" id="G0QT17"/>
<name>G0QT17_ICHMU</name>
<dbReference type="PANTHER" id="PTHR24171:SF9">
    <property type="entry name" value="ANKYRIN REPEAT DOMAIN-CONTAINING PROTEIN 39"/>
    <property type="match status" value="1"/>
</dbReference>
<dbReference type="EMBL" id="GL983838">
    <property type="protein sequence ID" value="EGR31634.1"/>
    <property type="molecule type" value="Genomic_DNA"/>
</dbReference>
<dbReference type="OrthoDB" id="295848at2759"/>
<dbReference type="PROSITE" id="PS50088">
    <property type="entry name" value="ANK_REPEAT"/>
    <property type="match status" value="1"/>
</dbReference>
<keyword evidence="2 3" id="KW-0040">ANK repeat</keyword>
<keyword evidence="1" id="KW-0677">Repeat</keyword>
<dbReference type="Proteomes" id="UP000008983">
    <property type="component" value="Unassembled WGS sequence"/>
</dbReference>
<dbReference type="InParanoid" id="G0QT17"/>